<name>A0AAV5SC01_9BILA</name>
<dbReference type="AlphaFoldDB" id="A0AAV5SC01"/>
<organism evidence="1 2">
    <name type="scientific">Pristionchus entomophagus</name>
    <dbReference type="NCBI Taxonomy" id="358040"/>
    <lineage>
        <taxon>Eukaryota</taxon>
        <taxon>Metazoa</taxon>
        <taxon>Ecdysozoa</taxon>
        <taxon>Nematoda</taxon>
        <taxon>Chromadorea</taxon>
        <taxon>Rhabditida</taxon>
        <taxon>Rhabditina</taxon>
        <taxon>Diplogasteromorpha</taxon>
        <taxon>Diplogasteroidea</taxon>
        <taxon>Neodiplogasteridae</taxon>
        <taxon>Pristionchus</taxon>
    </lineage>
</organism>
<evidence type="ECO:0000313" key="2">
    <source>
        <dbReference type="Proteomes" id="UP001432027"/>
    </source>
</evidence>
<sequence length="73" mass="7886">CSNPQYSSNDCSSPQAMVCGSNSSSVCYQTTSETFVAAFAEYTSILKPYATTWKCTGKDEFCCGFECCTAKKS</sequence>
<dbReference type="Proteomes" id="UP001432027">
    <property type="component" value="Unassembled WGS sequence"/>
</dbReference>
<reference evidence="1" key="1">
    <citation type="submission" date="2023-10" db="EMBL/GenBank/DDBJ databases">
        <title>Genome assembly of Pristionchus species.</title>
        <authorList>
            <person name="Yoshida K."/>
            <person name="Sommer R.J."/>
        </authorList>
    </citation>
    <scope>NUCLEOTIDE SEQUENCE</scope>
    <source>
        <strain evidence="1">RS0144</strain>
    </source>
</reference>
<evidence type="ECO:0000313" key="1">
    <source>
        <dbReference type="EMBL" id="GMS79703.1"/>
    </source>
</evidence>
<feature type="non-terminal residue" evidence="1">
    <location>
        <position position="1"/>
    </location>
</feature>
<protein>
    <submittedName>
        <fullName evidence="1">Uncharacterized protein</fullName>
    </submittedName>
</protein>
<proteinExistence type="predicted"/>
<dbReference type="EMBL" id="BTSX01000001">
    <property type="protein sequence ID" value="GMS79703.1"/>
    <property type="molecule type" value="Genomic_DNA"/>
</dbReference>
<gene>
    <name evidence="1" type="ORF">PENTCL1PPCAC_1878</name>
</gene>
<keyword evidence="2" id="KW-1185">Reference proteome</keyword>
<accession>A0AAV5SC01</accession>
<feature type="non-terminal residue" evidence="1">
    <location>
        <position position="73"/>
    </location>
</feature>
<comment type="caution">
    <text evidence="1">The sequence shown here is derived from an EMBL/GenBank/DDBJ whole genome shotgun (WGS) entry which is preliminary data.</text>
</comment>